<reference evidence="1" key="2">
    <citation type="submission" date="2017-06" db="EMBL/GenBank/DDBJ databases">
        <title>WGS assembly of Brachypodium distachyon.</title>
        <authorList>
            <consortium name="The International Brachypodium Initiative"/>
            <person name="Lucas S."/>
            <person name="Harmon-Smith M."/>
            <person name="Lail K."/>
            <person name="Tice H."/>
            <person name="Grimwood J."/>
            <person name="Bruce D."/>
            <person name="Barry K."/>
            <person name="Shu S."/>
            <person name="Lindquist E."/>
            <person name="Wang M."/>
            <person name="Pitluck S."/>
            <person name="Vogel J.P."/>
            <person name="Garvin D.F."/>
            <person name="Mockler T.C."/>
            <person name="Schmutz J."/>
            <person name="Rokhsar D."/>
            <person name="Bevan M.W."/>
        </authorList>
    </citation>
    <scope>NUCLEOTIDE SEQUENCE</scope>
    <source>
        <strain evidence="1">Bd21</strain>
    </source>
</reference>
<proteinExistence type="predicted"/>
<dbReference type="InParanoid" id="A0A2K2CFD1"/>
<gene>
    <name evidence="1" type="ORF">BRADI_5g03758v3</name>
</gene>
<name>A0A2K2CFD1_BRADI</name>
<reference evidence="2" key="3">
    <citation type="submission" date="2018-08" db="UniProtKB">
        <authorList>
            <consortium name="EnsemblPlants"/>
        </authorList>
    </citation>
    <scope>IDENTIFICATION</scope>
    <source>
        <strain evidence="2">cv. Bd21</strain>
    </source>
</reference>
<dbReference type="EMBL" id="CM000884">
    <property type="protein sequence ID" value="PNT60733.1"/>
    <property type="molecule type" value="Genomic_DNA"/>
</dbReference>
<dbReference type="PANTHER" id="PTHR34223">
    <property type="entry name" value="OS11G0201299 PROTEIN"/>
    <property type="match status" value="1"/>
</dbReference>
<evidence type="ECO:0000313" key="1">
    <source>
        <dbReference type="EMBL" id="PNT60733.1"/>
    </source>
</evidence>
<dbReference type="InterPro" id="IPR053197">
    <property type="entry name" value="F-box_SCFL_complex_component"/>
</dbReference>
<evidence type="ECO:0000313" key="3">
    <source>
        <dbReference type="Proteomes" id="UP000008810"/>
    </source>
</evidence>
<keyword evidence="3" id="KW-1185">Reference proteome</keyword>
<organism evidence="1">
    <name type="scientific">Brachypodium distachyon</name>
    <name type="common">Purple false brome</name>
    <name type="synonym">Trachynia distachya</name>
    <dbReference type="NCBI Taxonomy" id="15368"/>
    <lineage>
        <taxon>Eukaryota</taxon>
        <taxon>Viridiplantae</taxon>
        <taxon>Streptophyta</taxon>
        <taxon>Embryophyta</taxon>
        <taxon>Tracheophyta</taxon>
        <taxon>Spermatophyta</taxon>
        <taxon>Magnoliopsida</taxon>
        <taxon>Liliopsida</taxon>
        <taxon>Poales</taxon>
        <taxon>Poaceae</taxon>
        <taxon>BOP clade</taxon>
        <taxon>Pooideae</taxon>
        <taxon>Stipodae</taxon>
        <taxon>Brachypodieae</taxon>
        <taxon>Brachypodium</taxon>
    </lineage>
</organism>
<dbReference type="AlphaFoldDB" id="A0A2K2CFD1"/>
<dbReference type="PANTHER" id="PTHR34223:SF51">
    <property type="entry name" value="OS06G0556300 PROTEIN"/>
    <property type="match status" value="1"/>
</dbReference>
<evidence type="ECO:0000313" key="2">
    <source>
        <dbReference type="EnsemblPlants" id="PNT60733"/>
    </source>
</evidence>
<reference evidence="1 2" key="1">
    <citation type="journal article" date="2010" name="Nature">
        <title>Genome sequencing and analysis of the model grass Brachypodium distachyon.</title>
        <authorList>
            <consortium name="International Brachypodium Initiative"/>
        </authorList>
    </citation>
    <scope>NUCLEOTIDE SEQUENCE [LARGE SCALE GENOMIC DNA]</scope>
    <source>
        <strain evidence="1 2">Bd21</strain>
    </source>
</reference>
<protein>
    <submittedName>
        <fullName evidence="1 2">Uncharacterized protein</fullName>
    </submittedName>
</protein>
<sequence>MILPRDLAWCPTISKLKTSELNKQCEYDNVTTLARFLQKITLLERLFLQLICPTSKVKTEVSYVTLGKSFLKGKRVVIKCRKIDAKVDEILKLLSDCSIPLCETSVK</sequence>
<dbReference type="Gramene" id="PNT60733">
    <property type="protein sequence ID" value="PNT60733"/>
    <property type="gene ID" value="BRADI_5g03758v3"/>
</dbReference>
<accession>A0A2K2CFD1</accession>
<dbReference type="Proteomes" id="UP000008810">
    <property type="component" value="Chromosome 5"/>
</dbReference>
<dbReference type="EnsemblPlants" id="PNT60733">
    <property type="protein sequence ID" value="PNT60733"/>
    <property type="gene ID" value="BRADI_5g03758v3"/>
</dbReference>